<dbReference type="Gene3D" id="2.60.40.1090">
    <property type="entry name" value="Fimbrial-type adhesion domain"/>
    <property type="match status" value="1"/>
</dbReference>
<gene>
    <name evidence="3" type="ORF">J7T18_16115</name>
    <name evidence="4" type="ORF">NLX89_02310</name>
</gene>
<dbReference type="SUPFAM" id="SSF49401">
    <property type="entry name" value="Bacterial adhesins"/>
    <property type="match status" value="1"/>
</dbReference>
<evidence type="ECO:0000313" key="6">
    <source>
        <dbReference type="Proteomes" id="UP001252207"/>
    </source>
</evidence>
<evidence type="ECO:0000313" key="4">
    <source>
        <dbReference type="EMBL" id="MDT0132181.1"/>
    </source>
</evidence>
<dbReference type="PANTHER" id="PTHR33420">
    <property type="entry name" value="FIMBRIAL SUBUNIT ELFA-RELATED"/>
    <property type="match status" value="1"/>
</dbReference>
<evidence type="ECO:0000259" key="2">
    <source>
        <dbReference type="Pfam" id="PF00419"/>
    </source>
</evidence>
<reference evidence="3" key="1">
    <citation type="submission" date="2021-03" db="EMBL/GenBank/DDBJ databases">
        <authorList>
            <person name="Stanton E."/>
        </authorList>
    </citation>
    <scope>NUCLEOTIDE SEQUENCE</scope>
    <source>
        <strain evidence="3">2020EL-00113</strain>
    </source>
</reference>
<dbReference type="GeneID" id="89488532"/>
<dbReference type="OrthoDB" id="6455435at2"/>
<evidence type="ECO:0000313" key="5">
    <source>
        <dbReference type="Proteomes" id="UP000674270"/>
    </source>
</evidence>
<dbReference type="KEGG" id="prq:CYG50_13890"/>
<dbReference type="InterPro" id="IPR050263">
    <property type="entry name" value="Bact_Fimbrial_Adh_Pro"/>
</dbReference>
<dbReference type="RefSeq" id="WP_102140230.1">
    <property type="nucleotide sequence ID" value="NZ_CP031123.2"/>
</dbReference>
<evidence type="ECO:0000313" key="3">
    <source>
        <dbReference type="EMBL" id="MBQ0269826.1"/>
    </source>
</evidence>
<dbReference type="EMBL" id="JAGKLY010000008">
    <property type="protein sequence ID" value="MBQ0269826.1"/>
    <property type="molecule type" value="Genomic_DNA"/>
</dbReference>
<reference evidence="4 6" key="2">
    <citation type="submission" date="2022-06" db="EMBL/GenBank/DDBJ databases">
        <title>Chromosome and plasmid sequencings of Enterobacteriales species co-exiting double carbapenemases.</title>
        <authorList>
            <person name="Fu Y."/>
        </authorList>
    </citation>
    <scope>NUCLEOTIDE SEQUENCE [LARGE SCALE GENOMIC DNA]</scope>
    <source>
        <strain evidence="4 6">21030615019</strain>
    </source>
</reference>
<dbReference type="Proteomes" id="UP001252207">
    <property type="component" value="Unassembled WGS sequence"/>
</dbReference>
<feature type="signal peptide" evidence="1">
    <location>
        <begin position="1"/>
        <end position="28"/>
    </location>
</feature>
<accession>A0A345LY33</accession>
<dbReference type="Proteomes" id="UP000674270">
    <property type="component" value="Unassembled WGS sequence"/>
</dbReference>
<dbReference type="InterPro" id="IPR036937">
    <property type="entry name" value="Adhesion_dom_fimbrial_sf"/>
</dbReference>
<sequence>MKNTTSLLIGTLFTLISTAFLSSNIVFAAKNNVKVKGTLVNSPCVVLPENKMMEVDFGDIRLLDIYDPTYELPRRELTLVLSNCDLTIAKKMKVKFTGAEHRQMSGYLALTDTEHNPGLGIGIELASGEEIKVNKFSSLVPIIQAGKNELKFNTFLKATPEAINNKQIKTGQIAAIATFLFEYE</sequence>
<organism evidence="3 5">
    <name type="scientific">Providencia huaxiensis</name>
    <dbReference type="NCBI Taxonomy" id="2027290"/>
    <lineage>
        <taxon>Bacteria</taxon>
        <taxon>Pseudomonadati</taxon>
        <taxon>Pseudomonadota</taxon>
        <taxon>Gammaproteobacteria</taxon>
        <taxon>Enterobacterales</taxon>
        <taxon>Morganellaceae</taxon>
        <taxon>Providencia</taxon>
    </lineage>
</organism>
<dbReference type="GO" id="GO:0043709">
    <property type="term" value="P:cell adhesion involved in single-species biofilm formation"/>
    <property type="evidence" value="ECO:0007669"/>
    <property type="project" value="TreeGrafter"/>
</dbReference>
<keyword evidence="1" id="KW-0732">Signal</keyword>
<dbReference type="InterPro" id="IPR000259">
    <property type="entry name" value="Adhesion_dom_fimbrial"/>
</dbReference>
<dbReference type="GO" id="GO:0009289">
    <property type="term" value="C:pilus"/>
    <property type="evidence" value="ECO:0007669"/>
    <property type="project" value="InterPro"/>
</dbReference>
<dbReference type="Pfam" id="PF00419">
    <property type="entry name" value="Fimbrial"/>
    <property type="match status" value="1"/>
</dbReference>
<dbReference type="AlphaFoldDB" id="A0A345LY33"/>
<feature type="chain" id="PRO_5044584431" evidence="1">
    <location>
        <begin position="29"/>
        <end position="184"/>
    </location>
</feature>
<dbReference type="EMBL" id="JANAVW010000001">
    <property type="protein sequence ID" value="MDT0132181.1"/>
    <property type="molecule type" value="Genomic_DNA"/>
</dbReference>
<comment type="caution">
    <text evidence="3">The sequence shown here is derived from an EMBL/GenBank/DDBJ whole genome shotgun (WGS) entry which is preliminary data.</text>
</comment>
<name>A0A345LY33_9GAMM</name>
<dbReference type="InterPro" id="IPR008966">
    <property type="entry name" value="Adhesion_dom_sf"/>
</dbReference>
<dbReference type="PANTHER" id="PTHR33420:SF9">
    <property type="entry name" value="MINOR FIMBRIAL SUBUNIT"/>
    <property type="match status" value="1"/>
</dbReference>
<keyword evidence="6" id="KW-1185">Reference proteome</keyword>
<protein>
    <submittedName>
        <fullName evidence="3">Type 1 fimbrial protein</fullName>
    </submittedName>
</protein>
<proteinExistence type="predicted"/>
<evidence type="ECO:0000256" key="1">
    <source>
        <dbReference type="SAM" id="SignalP"/>
    </source>
</evidence>
<feature type="domain" description="Fimbrial-type adhesion" evidence="2">
    <location>
        <begin position="34"/>
        <end position="183"/>
    </location>
</feature>